<gene>
    <name evidence="1" type="ORF">JCM19239_5353</name>
</gene>
<name>A0ABQ0JCN5_9VIBR</name>
<dbReference type="EMBL" id="BBMS01000019">
    <property type="protein sequence ID" value="GAL26518.1"/>
    <property type="molecule type" value="Genomic_DNA"/>
</dbReference>
<comment type="caution">
    <text evidence="1">The sequence shown here is derived from an EMBL/GenBank/DDBJ whole genome shotgun (WGS) entry which is preliminary data.</text>
</comment>
<reference evidence="2" key="2">
    <citation type="submission" date="2014-09" db="EMBL/GenBank/DDBJ databases">
        <authorList>
            <consortium name="NBRP consortium"/>
            <person name="Sawabe T."/>
            <person name="Meirelles P."/>
            <person name="Nakanishi M."/>
            <person name="Sayaka M."/>
            <person name="Hattori M."/>
            <person name="Ohkuma M."/>
        </authorList>
    </citation>
    <scope>NUCLEOTIDE SEQUENCE [LARGE SCALE GENOMIC DNA]</scope>
    <source>
        <strain evidence="2">JCM 19239</strain>
    </source>
</reference>
<organism evidence="1 2">
    <name type="scientific">Vibrio variabilis</name>
    <dbReference type="NCBI Taxonomy" id="990271"/>
    <lineage>
        <taxon>Bacteria</taxon>
        <taxon>Pseudomonadati</taxon>
        <taxon>Pseudomonadota</taxon>
        <taxon>Gammaproteobacteria</taxon>
        <taxon>Vibrionales</taxon>
        <taxon>Vibrionaceae</taxon>
        <taxon>Vibrio</taxon>
    </lineage>
</organism>
<accession>A0ABQ0JCN5</accession>
<proteinExistence type="predicted"/>
<sequence>MTDKQFQDRINTLFFCCKERGEQVSIRDLSNIIADYIGEQDNWEELLAIFKAHWLALSFRISELTFA</sequence>
<keyword evidence="2" id="KW-1185">Reference proteome</keyword>
<reference evidence="2" key="1">
    <citation type="submission" date="2014-09" db="EMBL/GenBank/DDBJ databases">
        <title>Vibrio variabilis JCM 19239. (C206) whole genome shotgun sequence.</title>
        <authorList>
            <person name="Sawabe T."/>
            <person name="Meirelles P."/>
            <person name="Nakanishi M."/>
            <person name="Sayaka M."/>
            <person name="Hattori M."/>
            <person name="Ohkuma M."/>
        </authorList>
    </citation>
    <scope>NUCLEOTIDE SEQUENCE [LARGE SCALE GENOMIC DNA]</scope>
    <source>
        <strain evidence="2">JCM 19239</strain>
    </source>
</reference>
<protein>
    <submittedName>
        <fullName evidence="1">Uncharacterized protein</fullName>
    </submittedName>
</protein>
<evidence type="ECO:0000313" key="1">
    <source>
        <dbReference type="EMBL" id="GAL26518.1"/>
    </source>
</evidence>
<dbReference type="Proteomes" id="UP000029223">
    <property type="component" value="Unassembled WGS sequence"/>
</dbReference>
<evidence type="ECO:0000313" key="2">
    <source>
        <dbReference type="Proteomes" id="UP000029223"/>
    </source>
</evidence>